<evidence type="ECO:0000313" key="7">
    <source>
        <dbReference type="EMBL" id="KAJ5323857.1"/>
    </source>
</evidence>
<evidence type="ECO:0000259" key="6">
    <source>
        <dbReference type="Pfam" id="PF14378"/>
    </source>
</evidence>
<keyword evidence="3 5" id="KW-1133">Transmembrane helix</keyword>
<dbReference type="InterPro" id="IPR052185">
    <property type="entry name" value="IPC_Synthase-Related"/>
</dbReference>
<dbReference type="GO" id="GO:0016020">
    <property type="term" value="C:membrane"/>
    <property type="evidence" value="ECO:0007669"/>
    <property type="project" value="UniProtKB-SubCell"/>
</dbReference>
<proteinExistence type="predicted"/>
<feature type="transmembrane region" description="Helical" evidence="5">
    <location>
        <begin position="134"/>
        <end position="153"/>
    </location>
</feature>
<keyword evidence="2 5" id="KW-0812">Transmembrane</keyword>
<keyword evidence="8" id="KW-1185">Reference proteome</keyword>
<reference evidence="7" key="1">
    <citation type="submission" date="2022-12" db="EMBL/GenBank/DDBJ databases">
        <authorList>
            <person name="Petersen C."/>
        </authorList>
    </citation>
    <scope>NUCLEOTIDE SEQUENCE</scope>
    <source>
        <strain evidence="7">IBT 21472</strain>
    </source>
</reference>
<evidence type="ECO:0000256" key="2">
    <source>
        <dbReference type="ARBA" id="ARBA00022692"/>
    </source>
</evidence>
<evidence type="ECO:0000313" key="8">
    <source>
        <dbReference type="Proteomes" id="UP001147746"/>
    </source>
</evidence>
<dbReference type="InterPro" id="IPR026841">
    <property type="entry name" value="Aur1/Ipt1"/>
</dbReference>
<dbReference type="AlphaFoldDB" id="A0A9W9Q6M3"/>
<sequence length="311" mass="35799">MGIFKNLIEPGAIVPCNGDPRTPLFKDDSEDENTGENGYGAIEEQPCRPRRVVHSRVLRKFPFLLEIFYWLLIYWVYQGARAISARLIVENESVFQKAEHHAIQILSFERHLDVDIELSVQQFALNKAPWLMDYLAHVYHSHIVIGVVFYVYCYTFMSRNQYQRIRRALALENVIAFVIISLWRCSPPRLLPEEYGFIDVLHKDNSGSAWTHNKFQLTIAAMPSLHLGNSVLIAFCLLNYSPHVLLRIVAPLWPMIMELTVVATANHFVLDTIVGVAVIATAYRFNRMMLGLLPLERVMFRAIRLEKPGES</sequence>
<dbReference type="PANTHER" id="PTHR31310:SF16">
    <property type="entry name" value="INOSITOLPHOSPHOTRANSFERASE AUR1_IPT1 DOMAIN-CONTAINING PROTEIN"/>
    <property type="match status" value="1"/>
</dbReference>
<dbReference type="EMBL" id="JAPZBO010000002">
    <property type="protein sequence ID" value="KAJ5323857.1"/>
    <property type="molecule type" value="Genomic_DNA"/>
</dbReference>
<dbReference type="PANTHER" id="PTHR31310">
    <property type="match status" value="1"/>
</dbReference>
<gene>
    <name evidence="7" type="ORF">N7476_002457</name>
</gene>
<evidence type="ECO:0000256" key="3">
    <source>
        <dbReference type="ARBA" id="ARBA00022989"/>
    </source>
</evidence>
<feature type="domain" description="Inositolphosphotransferase Aur1/Ipt1" evidence="6">
    <location>
        <begin position="104"/>
        <end position="283"/>
    </location>
</feature>
<evidence type="ECO:0000256" key="4">
    <source>
        <dbReference type="ARBA" id="ARBA00023136"/>
    </source>
</evidence>
<name>A0A9W9Q6M3_9EURO</name>
<comment type="caution">
    <text evidence="7">The sequence shown here is derived from an EMBL/GenBank/DDBJ whole genome shotgun (WGS) entry which is preliminary data.</text>
</comment>
<feature type="transmembrane region" description="Helical" evidence="5">
    <location>
        <begin position="57"/>
        <end position="77"/>
    </location>
</feature>
<reference evidence="7" key="2">
    <citation type="journal article" date="2023" name="IMA Fungus">
        <title>Comparative genomic study of the Penicillium genus elucidates a diverse pangenome and 15 lateral gene transfer events.</title>
        <authorList>
            <person name="Petersen C."/>
            <person name="Sorensen T."/>
            <person name="Nielsen M.R."/>
            <person name="Sondergaard T.E."/>
            <person name="Sorensen J.L."/>
            <person name="Fitzpatrick D.A."/>
            <person name="Frisvad J.C."/>
            <person name="Nielsen K.L."/>
        </authorList>
    </citation>
    <scope>NUCLEOTIDE SEQUENCE</scope>
    <source>
        <strain evidence="7">IBT 21472</strain>
    </source>
</reference>
<accession>A0A9W9Q6M3</accession>
<keyword evidence="4 5" id="KW-0472">Membrane</keyword>
<evidence type="ECO:0000256" key="1">
    <source>
        <dbReference type="ARBA" id="ARBA00004141"/>
    </source>
</evidence>
<dbReference type="Pfam" id="PF14378">
    <property type="entry name" value="PAP2_3"/>
    <property type="match status" value="1"/>
</dbReference>
<dbReference type="Proteomes" id="UP001147746">
    <property type="component" value="Unassembled WGS sequence"/>
</dbReference>
<feature type="transmembrane region" description="Helical" evidence="5">
    <location>
        <begin position="215"/>
        <end position="237"/>
    </location>
</feature>
<dbReference type="CDD" id="cd03386">
    <property type="entry name" value="PAP2_Aur1_like"/>
    <property type="match status" value="1"/>
</dbReference>
<feature type="transmembrane region" description="Helical" evidence="5">
    <location>
        <begin position="268"/>
        <end position="285"/>
    </location>
</feature>
<organism evidence="7 8">
    <name type="scientific">Penicillium atrosanguineum</name>
    <dbReference type="NCBI Taxonomy" id="1132637"/>
    <lineage>
        <taxon>Eukaryota</taxon>
        <taxon>Fungi</taxon>
        <taxon>Dikarya</taxon>
        <taxon>Ascomycota</taxon>
        <taxon>Pezizomycotina</taxon>
        <taxon>Eurotiomycetes</taxon>
        <taxon>Eurotiomycetidae</taxon>
        <taxon>Eurotiales</taxon>
        <taxon>Aspergillaceae</taxon>
        <taxon>Penicillium</taxon>
    </lineage>
</organism>
<comment type="subcellular location">
    <subcellularLocation>
        <location evidence="1">Membrane</location>
        <topology evidence="1">Multi-pass membrane protein</topology>
    </subcellularLocation>
</comment>
<evidence type="ECO:0000256" key="5">
    <source>
        <dbReference type="SAM" id="Phobius"/>
    </source>
</evidence>
<protein>
    <recommendedName>
        <fullName evidence="6">Inositolphosphotransferase Aur1/Ipt1 domain-containing protein</fullName>
    </recommendedName>
</protein>